<dbReference type="PANTHER" id="PTHR23514">
    <property type="entry name" value="BYPASS OF STOP CODON PROTEIN 6"/>
    <property type="match status" value="1"/>
</dbReference>
<evidence type="ECO:0000256" key="1">
    <source>
        <dbReference type="ARBA" id="ARBA00004651"/>
    </source>
</evidence>
<name>A0A401QTP5_STRNR</name>
<keyword evidence="3 6" id="KW-1133">Transmembrane helix</keyword>
<evidence type="ECO:0000256" key="3">
    <source>
        <dbReference type="ARBA" id="ARBA00022989"/>
    </source>
</evidence>
<feature type="transmembrane region" description="Helical" evidence="6">
    <location>
        <begin position="72"/>
        <end position="90"/>
    </location>
</feature>
<dbReference type="PROSITE" id="PS50850">
    <property type="entry name" value="MFS"/>
    <property type="match status" value="1"/>
</dbReference>
<dbReference type="EMBL" id="BHXC01000006">
    <property type="protein sequence ID" value="GCB88767.1"/>
    <property type="molecule type" value="Genomic_DNA"/>
</dbReference>
<dbReference type="AlphaFoldDB" id="A0A401QTP5"/>
<dbReference type="GO" id="GO:0005886">
    <property type="term" value="C:plasma membrane"/>
    <property type="evidence" value="ECO:0007669"/>
    <property type="project" value="UniProtKB-SubCell"/>
</dbReference>
<keyword evidence="2 6" id="KW-0812">Transmembrane</keyword>
<gene>
    <name evidence="8" type="ORF">SALB_01440</name>
</gene>
<comment type="subcellular location">
    <subcellularLocation>
        <location evidence="1">Cell membrane</location>
        <topology evidence="1">Multi-pass membrane protein</topology>
    </subcellularLocation>
</comment>
<dbReference type="Pfam" id="PF07690">
    <property type="entry name" value="MFS_1"/>
    <property type="match status" value="1"/>
</dbReference>
<feature type="compositionally biased region" description="Low complexity" evidence="5">
    <location>
        <begin position="184"/>
        <end position="195"/>
    </location>
</feature>
<evidence type="ECO:0000259" key="7">
    <source>
        <dbReference type="PROSITE" id="PS50850"/>
    </source>
</evidence>
<dbReference type="InterPro" id="IPR020846">
    <property type="entry name" value="MFS_dom"/>
</dbReference>
<proteinExistence type="predicted"/>
<feature type="region of interest" description="Disordered" evidence="5">
    <location>
        <begin position="165"/>
        <end position="195"/>
    </location>
</feature>
<evidence type="ECO:0000256" key="2">
    <source>
        <dbReference type="ARBA" id="ARBA00022692"/>
    </source>
</evidence>
<sequence length="195" mass="19869">MGMWIVHIPSVEHRAGISHAVLGWLLLLLGAGAFVGMQIVGPLTDRFGARTVVPLSAALCSVTLFLPGLATHAWSLGSALLLLGFGNGCLDVSMNAHAVQVERDYRRPVMSAFHATFSLGGVLASLVGARTLAWGWHPAASLGAVALLSLAAAALAAPALLPTAGSPAPASPRPTAQHRPGAPRPAASGSSPSWL</sequence>
<accession>A0A401QTP5</accession>
<dbReference type="Gene3D" id="1.20.1250.20">
    <property type="entry name" value="MFS general substrate transporter like domains"/>
    <property type="match status" value="1"/>
</dbReference>
<dbReference type="SUPFAM" id="SSF103473">
    <property type="entry name" value="MFS general substrate transporter"/>
    <property type="match status" value="1"/>
</dbReference>
<feature type="domain" description="Major facilitator superfamily (MFS) profile" evidence="7">
    <location>
        <begin position="1"/>
        <end position="195"/>
    </location>
</feature>
<evidence type="ECO:0000256" key="6">
    <source>
        <dbReference type="SAM" id="Phobius"/>
    </source>
</evidence>
<dbReference type="PANTHER" id="PTHR23514:SF13">
    <property type="entry name" value="INNER MEMBRANE PROTEIN YBJJ"/>
    <property type="match status" value="1"/>
</dbReference>
<keyword evidence="4 6" id="KW-0472">Membrane</keyword>
<feature type="transmembrane region" description="Helical" evidence="6">
    <location>
        <begin position="111"/>
        <end position="133"/>
    </location>
</feature>
<evidence type="ECO:0000256" key="5">
    <source>
        <dbReference type="SAM" id="MobiDB-lite"/>
    </source>
</evidence>
<dbReference type="InterPro" id="IPR036259">
    <property type="entry name" value="MFS_trans_sf"/>
</dbReference>
<dbReference type="InterPro" id="IPR011701">
    <property type="entry name" value="MFS"/>
</dbReference>
<organism evidence="8 9">
    <name type="scientific">Streptomyces noursei</name>
    <name type="common">Streptomyces albulus</name>
    <dbReference type="NCBI Taxonomy" id="1971"/>
    <lineage>
        <taxon>Bacteria</taxon>
        <taxon>Bacillati</taxon>
        <taxon>Actinomycetota</taxon>
        <taxon>Actinomycetes</taxon>
        <taxon>Kitasatosporales</taxon>
        <taxon>Streptomycetaceae</taxon>
        <taxon>Streptomyces</taxon>
    </lineage>
</organism>
<feature type="transmembrane region" description="Helical" evidence="6">
    <location>
        <begin position="20"/>
        <end position="40"/>
    </location>
</feature>
<comment type="caution">
    <text evidence="8">The sequence shown here is derived from an EMBL/GenBank/DDBJ whole genome shotgun (WGS) entry which is preliminary data.</text>
</comment>
<evidence type="ECO:0000256" key="4">
    <source>
        <dbReference type="ARBA" id="ARBA00023136"/>
    </source>
</evidence>
<reference evidence="8 9" key="1">
    <citation type="journal article" date="2019" name="Microbiol. Resour. Announc.">
        <title>Draft Genome Sequence of the Most Traditional epsilon-Poly-l-Lysine Producer, Streptomyces albulus NBRC14147.</title>
        <authorList>
            <person name="Yamanaka K."/>
            <person name="Hamano Y."/>
        </authorList>
    </citation>
    <scope>NUCLEOTIDE SEQUENCE [LARGE SCALE GENOMIC DNA]</scope>
    <source>
        <strain evidence="8 9">NBRC 14147</strain>
    </source>
</reference>
<feature type="transmembrane region" description="Helical" evidence="6">
    <location>
        <begin position="139"/>
        <end position="161"/>
    </location>
</feature>
<protein>
    <submittedName>
        <fullName evidence="8">MFS transporter</fullName>
    </submittedName>
</protein>
<evidence type="ECO:0000313" key="8">
    <source>
        <dbReference type="EMBL" id="GCB88767.1"/>
    </source>
</evidence>
<dbReference type="GO" id="GO:0022857">
    <property type="term" value="F:transmembrane transporter activity"/>
    <property type="evidence" value="ECO:0007669"/>
    <property type="project" value="InterPro"/>
</dbReference>
<evidence type="ECO:0000313" key="9">
    <source>
        <dbReference type="Proteomes" id="UP000288351"/>
    </source>
</evidence>
<dbReference type="Proteomes" id="UP000288351">
    <property type="component" value="Unassembled WGS sequence"/>
</dbReference>
<dbReference type="InterPro" id="IPR051788">
    <property type="entry name" value="MFS_Transporter"/>
</dbReference>